<dbReference type="EMBL" id="JAGQHS010000057">
    <property type="protein sequence ID" value="MCA9756538.1"/>
    <property type="molecule type" value="Genomic_DNA"/>
</dbReference>
<dbReference type="InterPro" id="IPR016181">
    <property type="entry name" value="Acyl_CoA_acyltransferase"/>
</dbReference>
<protein>
    <submittedName>
        <fullName evidence="2">Uncharacterized protein</fullName>
    </submittedName>
</protein>
<reference evidence="2" key="1">
    <citation type="submission" date="2020-04" db="EMBL/GenBank/DDBJ databases">
        <authorList>
            <person name="Zhang T."/>
        </authorList>
    </citation>
    <scope>NUCLEOTIDE SEQUENCE</scope>
    <source>
        <strain evidence="2">HKST-UBA02</strain>
    </source>
</reference>
<organism evidence="2 3">
    <name type="scientific">Eiseniibacteriota bacterium</name>
    <dbReference type="NCBI Taxonomy" id="2212470"/>
    <lineage>
        <taxon>Bacteria</taxon>
        <taxon>Candidatus Eiseniibacteriota</taxon>
    </lineage>
</organism>
<sequence length="223" mass="24108">MDVQLKLSTQDDAHIIKNLWPLYQHEVSEFDGQRPNAHGLFGVDDSVTTLAEHGESQNAWWTDPKSLFPYLILADGHPAGFNLIAARSRLPEEFDVDFVVYEFFVLHAFRGHGVAERAALDGFARHPGKWEIVTYPSQARAISFWRKVVKQAVGMGSAGMGSSETGSHAAGTPGTDGTATGGFGAGSAETGTASMEAAVSGAMERVGDHPWGRKVIFTFDNSR</sequence>
<evidence type="ECO:0000313" key="3">
    <source>
        <dbReference type="Proteomes" id="UP000739538"/>
    </source>
</evidence>
<evidence type="ECO:0000313" key="2">
    <source>
        <dbReference type="EMBL" id="MCA9756538.1"/>
    </source>
</evidence>
<dbReference type="Proteomes" id="UP000739538">
    <property type="component" value="Unassembled WGS sequence"/>
</dbReference>
<evidence type="ECO:0000256" key="1">
    <source>
        <dbReference type="SAM" id="MobiDB-lite"/>
    </source>
</evidence>
<name>A0A956NCP6_UNCEI</name>
<proteinExistence type="predicted"/>
<dbReference type="AlphaFoldDB" id="A0A956NCP6"/>
<accession>A0A956NCP6</accession>
<reference evidence="2" key="2">
    <citation type="journal article" date="2021" name="Microbiome">
        <title>Successional dynamics and alternative stable states in a saline activated sludge microbial community over 9 years.</title>
        <authorList>
            <person name="Wang Y."/>
            <person name="Ye J."/>
            <person name="Ju F."/>
            <person name="Liu L."/>
            <person name="Boyd J.A."/>
            <person name="Deng Y."/>
            <person name="Parks D.H."/>
            <person name="Jiang X."/>
            <person name="Yin X."/>
            <person name="Woodcroft B.J."/>
            <person name="Tyson G.W."/>
            <person name="Hugenholtz P."/>
            <person name="Polz M.F."/>
            <person name="Zhang T."/>
        </authorList>
    </citation>
    <scope>NUCLEOTIDE SEQUENCE</scope>
    <source>
        <strain evidence="2">HKST-UBA02</strain>
    </source>
</reference>
<gene>
    <name evidence="2" type="ORF">KDA27_12105</name>
</gene>
<dbReference type="Gene3D" id="3.40.630.30">
    <property type="match status" value="1"/>
</dbReference>
<comment type="caution">
    <text evidence="2">The sequence shown here is derived from an EMBL/GenBank/DDBJ whole genome shotgun (WGS) entry which is preliminary data.</text>
</comment>
<feature type="region of interest" description="Disordered" evidence="1">
    <location>
        <begin position="159"/>
        <end position="186"/>
    </location>
</feature>
<feature type="compositionally biased region" description="Low complexity" evidence="1">
    <location>
        <begin position="160"/>
        <end position="178"/>
    </location>
</feature>
<dbReference type="SUPFAM" id="SSF55729">
    <property type="entry name" value="Acyl-CoA N-acyltransferases (Nat)"/>
    <property type="match status" value="1"/>
</dbReference>